<dbReference type="EMBL" id="KN832981">
    <property type="protein sequence ID" value="KIM86775.1"/>
    <property type="molecule type" value="Genomic_DNA"/>
</dbReference>
<name>A0A0C3FS12_PILCF</name>
<protein>
    <submittedName>
        <fullName evidence="1">Uncharacterized protein</fullName>
    </submittedName>
</protein>
<dbReference type="Proteomes" id="UP000054166">
    <property type="component" value="Unassembled WGS sequence"/>
</dbReference>
<accession>A0A0C3FS12</accession>
<organism evidence="1 2">
    <name type="scientific">Piloderma croceum (strain F 1598)</name>
    <dbReference type="NCBI Taxonomy" id="765440"/>
    <lineage>
        <taxon>Eukaryota</taxon>
        <taxon>Fungi</taxon>
        <taxon>Dikarya</taxon>
        <taxon>Basidiomycota</taxon>
        <taxon>Agaricomycotina</taxon>
        <taxon>Agaricomycetes</taxon>
        <taxon>Agaricomycetidae</taxon>
        <taxon>Atheliales</taxon>
        <taxon>Atheliaceae</taxon>
        <taxon>Piloderma</taxon>
    </lineage>
</organism>
<reference evidence="2" key="2">
    <citation type="submission" date="2015-01" db="EMBL/GenBank/DDBJ databases">
        <title>Evolutionary Origins and Diversification of the Mycorrhizal Mutualists.</title>
        <authorList>
            <consortium name="DOE Joint Genome Institute"/>
            <consortium name="Mycorrhizal Genomics Consortium"/>
            <person name="Kohler A."/>
            <person name="Kuo A."/>
            <person name="Nagy L.G."/>
            <person name="Floudas D."/>
            <person name="Copeland A."/>
            <person name="Barry K.W."/>
            <person name="Cichocki N."/>
            <person name="Veneault-Fourrey C."/>
            <person name="LaButti K."/>
            <person name="Lindquist E.A."/>
            <person name="Lipzen A."/>
            <person name="Lundell T."/>
            <person name="Morin E."/>
            <person name="Murat C."/>
            <person name="Riley R."/>
            <person name="Ohm R."/>
            <person name="Sun H."/>
            <person name="Tunlid A."/>
            <person name="Henrissat B."/>
            <person name="Grigoriev I.V."/>
            <person name="Hibbett D.S."/>
            <person name="Martin F."/>
        </authorList>
    </citation>
    <scope>NUCLEOTIDE SEQUENCE [LARGE SCALE GENOMIC DNA]</scope>
    <source>
        <strain evidence="2">F 1598</strain>
    </source>
</reference>
<dbReference type="AlphaFoldDB" id="A0A0C3FS12"/>
<keyword evidence="2" id="KW-1185">Reference proteome</keyword>
<sequence length="144" mass="16236">MVSAVDLDEVGVPKSIAMNLTYPERPIFGIWGMRLTNERNCPIQYRIFAGTGAEWTSVRSRSKLCHVQHGAKRLAWSSVRSLGSRGRSPLHKPTSLSWVSIGKSTLRDTFLDLSQVQNIFIVSTRVGRCCFITCNNRTETFMEL</sequence>
<gene>
    <name evidence="1" type="ORF">PILCRDRAFT_315474</name>
</gene>
<evidence type="ECO:0000313" key="1">
    <source>
        <dbReference type="EMBL" id="KIM86775.1"/>
    </source>
</evidence>
<proteinExistence type="predicted"/>
<dbReference type="InParanoid" id="A0A0C3FS12"/>
<dbReference type="HOGENOM" id="CLU_1797184_0_0_1"/>
<evidence type="ECO:0000313" key="2">
    <source>
        <dbReference type="Proteomes" id="UP000054166"/>
    </source>
</evidence>
<reference evidence="1 2" key="1">
    <citation type="submission" date="2014-04" db="EMBL/GenBank/DDBJ databases">
        <authorList>
            <consortium name="DOE Joint Genome Institute"/>
            <person name="Kuo A."/>
            <person name="Tarkka M."/>
            <person name="Buscot F."/>
            <person name="Kohler A."/>
            <person name="Nagy L.G."/>
            <person name="Floudas D."/>
            <person name="Copeland A."/>
            <person name="Barry K.W."/>
            <person name="Cichocki N."/>
            <person name="Veneault-Fourrey C."/>
            <person name="LaButti K."/>
            <person name="Lindquist E.A."/>
            <person name="Lipzen A."/>
            <person name="Lundell T."/>
            <person name="Morin E."/>
            <person name="Murat C."/>
            <person name="Sun H."/>
            <person name="Tunlid A."/>
            <person name="Henrissat B."/>
            <person name="Grigoriev I.V."/>
            <person name="Hibbett D.S."/>
            <person name="Martin F."/>
            <person name="Nordberg H.P."/>
            <person name="Cantor M.N."/>
            <person name="Hua S.X."/>
        </authorList>
    </citation>
    <scope>NUCLEOTIDE SEQUENCE [LARGE SCALE GENOMIC DNA]</scope>
    <source>
        <strain evidence="1 2">F 1598</strain>
    </source>
</reference>
<dbReference type="SUPFAM" id="SSF64484">
    <property type="entry name" value="beta and beta-prime subunits of DNA dependent RNA-polymerase"/>
    <property type="match status" value="1"/>
</dbReference>